<gene>
    <name evidence="3" type="ORF">DFO73_11941</name>
</gene>
<dbReference type="OrthoDB" id="9759607at2"/>
<evidence type="ECO:0000259" key="2">
    <source>
        <dbReference type="PROSITE" id="PS50887"/>
    </source>
</evidence>
<dbReference type="Proteomes" id="UP000247150">
    <property type="component" value="Unassembled WGS sequence"/>
</dbReference>
<dbReference type="SMART" id="SM00267">
    <property type="entry name" value="GGDEF"/>
    <property type="match status" value="1"/>
</dbReference>
<feature type="transmembrane region" description="Helical" evidence="1">
    <location>
        <begin position="179"/>
        <end position="200"/>
    </location>
</feature>
<dbReference type="GO" id="GO:1902201">
    <property type="term" value="P:negative regulation of bacterial-type flagellum-dependent cell motility"/>
    <property type="evidence" value="ECO:0007669"/>
    <property type="project" value="TreeGrafter"/>
</dbReference>
<dbReference type="Gene3D" id="3.30.450.40">
    <property type="match status" value="1"/>
</dbReference>
<protein>
    <submittedName>
        <fullName evidence="3">Diguanylate cyclase (GGDEF)-like protein</fullName>
    </submittedName>
</protein>
<keyword evidence="1" id="KW-1133">Transmembrane helix</keyword>
<dbReference type="SUPFAM" id="SSF55073">
    <property type="entry name" value="Nucleotide cyclase"/>
    <property type="match status" value="1"/>
</dbReference>
<reference evidence="3 4" key="1">
    <citation type="submission" date="2018-05" db="EMBL/GenBank/DDBJ databases">
        <title>Freshwater and sediment microbial communities from various areas in North America, analyzing microbe dynamics in response to fracking.</title>
        <authorList>
            <person name="Lamendella R."/>
        </authorList>
    </citation>
    <scope>NUCLEOTIDE SEQUENCE [LARGE SCALE GENOMIC DNA]</scope>
    <source>
        <strain evidence="3 4">15_TX</strain>
    </source>
</reference>
<accession>A0A2V2ZIC2</accession>
<dbReference type="GO" id="GO:0005886">
    <property type="term" value="C:plasma membrane"/>
    <property type="evidence" value="ECO:0007669"/>
    <property type="project" value="TreeGrafter"/>
</dbReference>
<dbReference type="InterPro" id="IPR029016">
    <property type="entry name" value="GAF-like_dom_sf"/>
</dbReference>
<proteinExistence type="predicted"/>
<dbReference type="RefSeq" id="WP_110067411.1">
    <property type="nucleotide sequence ID" value="NZ_QGTW01000019.1"/>
</dbReference>
<dbReference type="PANTHER" id="PTHR45138">
    <property type="entry name" value="REGULATORY COMPONENTS OF SENSORY TRANSDUCTION SYSTEM"/>
    <property type="match status" value="1"/>
</dbReference>
<dbReference type="InterPro" id="IPR000160">
    <property type="entry name" value="GGDEF_dom"/>
</dbReference>
<dbReference type="InterPro" id="IPR043128">
    <property type="entry name" value="Rev_trsase/Diguanyl_cyclase"/>
</dbReference>
<dbReference type="NCBIfam" id="TIGR00254">
    <property type="entry name" value="GGDEF"/>
    <property type="match status" value="1"/>
</dbReference>
<dbReference type="AlphaFoldDB" id="A0A2V2ZIC2"/>
<dbReference type="CDD" id="cd01949">
    <property type="entry name" value="GGDEF"/>
    <property type="match status" value="1"/>
</dbReference>
<dbReference type="InterPro" id="IPR050469">
    <property type="entry name" value="Diguanylate_Cyclase"/>
</dbReference>
<feature type="domain" description="GGDEF" evidence="2">
    <location>
        <begin position="429"/>
        <end position="569"/>
    </location>
</feature>
<feature type="transmembrane region" description="Helical" evidence="1">
    <location>
        <begin position="12"/>
        <end position="29"/>
    </location>
</feature>
<evidence type="ECO:0000313" key="3">
    <source>
        <dbReference type="EMBL" id="PWW19659.1"/>
    </source>
</evidence>
<sequence length="569" mass="64281">MVSSSMKKVIWIIWFLIFPAGLWLTYYFYPPSLSGQGVSVFSFFILMSFVAAMPMVVNNTPVFLLQWVSMAVFLSFGLFTELVMVQLAVIVLLFKLKIQKDQLFRFPLNSLMFFAVSLVSGLLYNALGGKTGIDLIANPEYFWVAVAYPAVHFILNQLLLSLIIYLVYGRKGSFFGKDFVWETVTTMITFPIGLVLYMLFQEVGLLALLFVGVPFVSLSIILNLYYSSEKVNSYLQKAAEIGHQLAERLDVNEIMELFISKLGQMLPVDYAYILDIVDDKELHLIYRVEHGQTMSLKKESLKKNEGISGLVWATKKAALFHSKKEWRKITKGYMPKDTESIICVPIMRNHKVTGVLLLASTQKRSYEKSQLMIVDILCSHFAITVENAKYHEETKAKSERCALTHLYNYRYIENRLSEEFAHLKTGARKSLSLLIIDIDHFKQVNDTFGHQSGNEILCELADRLTGLIGLKGTVARYGGEEFVVLLPDVEKDEALKWAELVRKAVADRSFNLKNNLKINNDNRPVQITASIGVAAAPMDAEDSLGLIRCADRAMYVGAKQAGRNRVAGL</sequence>
<evidence type="ECO:0000313" key="4">
    <source>
        <dbReference type="Proteomes" id="UP000247150"/>
    </source>
</evidence>
<keyword evidence="1" id="KW-0472">Membrane</keyword>
<keyword evidence="1" id="KW-0812">Transmembrane</keyword>
<name>A0A2V2ZIC2_9BACI</name>
<dbReference type="EMBL" id="QGTW01000019">
    <property type="protein sequence ID" value="PWW19659.1"/>
    <property type="molecule type" value="Genomic_DNA"/>
</dbReference>
<feature type="transmembrane region" description="Helical" evidence="1">
    <location>
        <begin position="147"/>
        <end position="167"/>
    </location>
</feature>
<dbReference type="PROSITE" id="PS50887">
    <property type="entry name" value="GGDEF"/>
    <property type="match status" value="1"/>
</dbReference>
<feature type="transmembrane region" description="Helical" evidence="1">
    <location>
        <begin position="206"/>
        <end position="226"/>
    </location>
</feature>
<dbReference type="Gene3D" id="3.30.70.270">
    <property type="match status" value="1"/>
</dbReference>
<dbReference type="GO" id="GO:0052621">
    <property type="term" value="F:diguanylate cyclase activity"/>
    <property type="evidence" value="ECO:0007669"/>
    <property type="project" value="TreeGrafter"/>
</dbReference>
<dbReference type="InterPro" id="IPR029787">
    <property type="entry name" value="Nucleotide_cyclase"/>
</dbReference>
<dbReference type="Pfam" id="PF13185">
    <property type="entry name" value="GAF_2"/>
    <property type="match status" value="1"/>
</dbReference>
<feature type="transmembrane region" description="Helical" evidence="1">
    <location>
        <begin position="106"/>
        <end position="127"/>
    </location>
</feature>
<feature type="transmembrane region" description="Helical" evidence="1">
    <location>
        <begin position="38"/>
        <end position="57"/>
    </location>
</feature>
<dbReference type="InterPro" id="IPR003018">
    <property type="entry name" value="GAF"/>
</dbReference>
<dbReference type="PANTHER" id="PTHR45138:SF9">
    <property type="entry name" value="DIGUANYLATE CYCLASE DGCM-RELATED"/>
    <property type="match status" value="1"/>
</dbReference>
<evidence type="ECO:0000256" key="1">
    <source>
        <dbReference type="SAM" id="Phobius"/>
    </source>
</evidence>
<dbReference type="SUPFAM" id="SSF55781">
    <property type="entry name" value="GAF domain-like"/>
    <property type="match status" value="1"/>
</dbReference>
<organism evidence="3 4">
    <name type="scientific">Cytobacillus oceanisediminis</name>
    <dbReference type="NCBI Taxonomy" id="665099"/>
    <lineage>
        <taxon>Bacteria</taxon>
        <taxon>Bacillati</taxon>
        <taxon>Bacillota</taxon>
        <taxon>Bacilli</taxon>
        <taxon>Bacillales</taxon>
        <taxon>Bacillaceae</taxon>
        <taxon>Cytobacillus</taxon>
    </lineage>
</organism>
<dbReference type="SMART" id="SM00065">
    <property type="entry name" value="GAF"/>
    <property type="match status" value="1"/>
</dbReference>
<comment type="caution">
    <text evidence="3">The sequence shown here is derived from an EMBL/GenBank/DDBJ whole genome shotgun (WGS) entry which is preliminary data.</text>
</comment>
<dbReference type="GO" id="GO:0043709">
    <property type="term" value="P:cell adhesion involved in single-species biofilm formation"/>
    <property type="evidence" value="ECO:0007669"/>
    <property type="project" value="TreeGrafter"/>
</dbReference>
<dbReference type="FunFam" id="3.30.70.270:FF:000001">
    <property type="entry name" value="Diguanylate cyclase domain protein"/>
    <property type="match status" value="1"/>
</dbReference>
<dbReference type="Pfam" id="PF00990">
    <property type="entry name" value="GGDEF"/>
    <property type="match status" value="1"/>
</dbReference>
<feature type="transmembrane region" description="Helical" evidence="1">
    <location>
        <begin position="63"/>
        <end position="94"/>
    </location>
</feature>